<dbReference type="InterPro" id="IPR027417">
    <property type="entry name" value="P-loop_NTPase"/>
</dbReference>
<dbReference type="EMBL" id="BAABGR010000006">
    <property type="protein sequence ID" value="GAA4511803.1"/>
    <property type="molecule type" value="Genomic_DNA"/>
</dbReference>
<dbReference type="GO" id="GO:0004386">
    <property type="term" value="F:helicase activity"/>
    <property type="evidence" value="ECO:0007669"/>
    <property type="project" value="UniProtKB-KW"/>
</dbReference>
<keyword evidence="2" id="KW-0378">Hydrolase</keyword>
<evidence type="ECO:0000313" key="2">
    <source>
        <dbReference type="EMBL" id="GAA4511803.1"/>
    </source>
</evidence>
<evidence type="ECO:0000313" key="3">
    <source>
        <dbReference type="Proteomes" id="UP001500394"/>
    </source>
</evidence>
<dbReference type="SUPFAM" id="SSF52540">
    <property type="entry name" value="P-loop containing nucleoside triphosphate hydrolases"/>
    <property type="match status" value="2"/>
</dbReference>
<evidence type="ECO:0000259" key="1">
    <source>
        <dbReference type="Pfam" id="PF04851"/>
    </source>
</evidence>
<dbReference type="Pfam" id="PF04851">
    <property type="entry name" value="ResIII"/>
    <property type="match status" value="1"/>
</dbReference>
<protein>
    <submittedName>
        <fullName evidence="2">DEAD/DEAH box helicase family protein</fullName>
    </submittedName>
</protein>
<accession>A0ABP8QWD2</accession>
<keyword evidence="3" id="KW-1185">Reference proteome</keyword>
<dbReference type="Gene3D" id="3.40.50.300">
    <property type="entry name" value="P-loop containing nucleotide triphosphate hydrolases"/>
    <property type="match status" value="1"/>
</dbReference>
<keyword evidence="2" id="KW-0347">Helicase</keyword>
<keyword evidence="2" id="KW-0067">ATP-binding</keyword>
<dbReference type="InterPro" id="IPR006935">
    <property type="entry name" value="Helicase/UvrB_N"/>
</dbReference>
<dbReference type="Proteomes" id="UP001500394">
    <property type="component" value="Unassembled WGS sequence"/>
</dbReference>
<feature type="domain" description="Helicase/UvrB N-terminal" evidence="1">
    <location>
        <begin position="124"/>
        <end position="263"/>
    </location>
</feature>
<organism evidence="2 3">
    <name type="scientific">Sphingobacterium thermophilum</name>
    <dbReference type="NCBI Taxonomy" id="768534"/>
    <lineage>
        <taxon>Bacteria</taxon>
        <taxon>Pseudomonadati</taxon>
        <taxon>Bacteroidota</taxon>
        <taxon>Sphingobacteriia</taxon>
        <taxon>Sphingobacteriales</taxon>
        <taxon>Sphingobacteriaceae</taxon>
        <taxon>Sphingobacterium</taxon>
    </lineage>
</organism>
<reference evidence="3" key="1">
    <citation type="journal article" date="2019" name="Int. J. Syst. Evol. Microbiol.">
        <title>The Global Catalogue of Microorganisms (GCM) 10K type strain sequencing project: providing services to taxonomists for standard genome sequencing and annotation.</title>
        <authorList>
            <consortium name="The Broad Institute Genomics Platform"/>
            <consortium name="The Broad Institute Genome Sequencing Center for Infectious Disease"/>
            <person name="Wu L."/>
            <person name="Ma J."/>
        </authorList>
    </citation>
    <scope>NUCLEOTIDE SEQUENCE [LARGE SCALE GENOMIC DNA]</scope>
    <source>
        <strain evidence="3">JCM 17858</strain>
    </source>
</reference>
<gene>
    <name evidence="2" type="ORF">GCM10023173_05000</name>
</gene>
<keyword evidence="2" id="KW-0547">Nucleotide-binding</keyword>
<name>A0ABP8QWD2_9SPHI</name>
<sequence>MSSNEGYTEEGNTKYLQTLLGHLYQSEHLTPTMLQTYDENIVRYTNQISDKRGETIVWKYFQYLSLLFTEVYLDKYFSNKVKLLADLNEFVKEFNLKQAEKNVGKKKAKDIFIAEPFTLECLSKLAFWNATGSGKTLLMHVNIKQYLHYASLYNQHHQNKVLLITPNEGLSKQHLEEFKLSDIRANIFSKNDSGMYSGKQVEILEITKLAENSGDKTVAVESFETDNLVLIDEGHGGMSGDTWKKFRDKLSETGFAFEYSATFGQAINAASGIKKAEFTQEYTKSILFDYSYKYFYEDGYGKDYRILNLKDDDKSYRNLYLTANLISFYQQLLIYKEQKFVLRDFLLHKPLWIFVGGKVNAVRKEGGKEVSDVLEIIYFLTDFLKNPTISIQKIDSVVQNKAGLVDKNGNSIFEASFSYLHKQGLDAETIFQQINELVFNNTTIGANLYLDNLKGAEGELGLRVGNNDYFGVINVGDETTLYKLAVENDVLGTERDFSESLFKKINDDDSTINLLIGSKKFTEGWSSWRVSSMGLMNVGKSEGSQIIQLFGRGVRLKGYYYSLKRSTELDDYQKPSNIRELRPYLRHLETLQIFGVKADYMEKFKEFLEEEGLPKNDSSWISIKVPTIQKEIVQQNKLKLIAVNDSENFKQKVILPLTYNPDLFHNRLVEVDWYPKIDVLEKTKSGTAIEKHKGYLNDAHRALLDWNAIYLDIQNFKADKGYYNLCIELDALKTILQEISWYNLLIPQHILEFNEYSNVRIWQEIAIALLKKYIEQFYLFYKNQFSSDHIEVVKLNGSDDNFVLEYDFRLNTQEEIEQYQAQIEKLKTEVVDPEFKKITIGNEVSAFDNLLHLYKPLVYVGKGYQEKLQVSPIPLDTSERQFLDDLITYVGSKPALLEGKEVHVLRNQSKKGLGFFTDGNNFYPDFILWVIEGEKQKIKFIDPKGIRNSKGINDPKIQFFKVLKEKIQPQVAGSGIELDSYIISNTKLMEIHWAKGISKDEFHKNHVYFQYEDADSYIGEILK</sequence>
<proteinExistence type="predicted"/>
<comment type="caution">
    <text evidence="2">The sequence shown here is derived from an EMBL/GenBank/DDBJ whole genome shotgun (WGS) entry which is preliminary data.</text>
</comment>
<dbReference type="RefSeq" id="WP_345064250.1">
    <property type="nucleotide sequence ID" value="NZ_BAABGR010000006.1"/>
</dbReference>